<name>A0AAD4V763_PRUDU</name>
<dbReference type="AlphaFoldDB" id="A0AAD4V763"/>
<dbReference type="Proteomes" id="UP001054821">
    <property type="component" value="Chromosome 7"/>
</dbReference>
<evidence type="ECO:0000259" key="2">
    <source>
        <dbReference type="Pfam" id="PF10536"/>
    </source>
</evidence>
<comment type="caution">
    <text evidence="3">The sequence shown here is derived from an EMBL/GenBank/DDBJ whole genome shotgun (WGS) entry which is preliminary data.</text>
</comment>
<evidence type="ECO:0000313" key="4">
    <source>
        <dbReference type="Proteomes" id="UP001054821"/>
    </source>
</evidence>
<dbReference type="GO" id="GO:0010073">
    <property type="term" value="P:meristem maintenance"/>
    <property type="evidence" value="ECO:0007669"/>
    <property type="project" value="InterPro"/>
</dbReference>
<dbReference type="InterPro" id="IPR019557">
    <property type="entry name" value="AminoTfrase-like_pln_mobile"/>
</dbReference>
<proteinExistence type="predicted"/>
<dbReference type="PANTHER" id="PTHR46033">
    <property type="entry name" value="PROTEIN MAIN-LIKE 2"/>
    <property type="match status" value="1"/>
</dbReference>
<gene>
    <name evidence="3" type="ORF">L3X38_038605</name>
</gene>
<evidence type="ECO:0000256" key="1">
    <source>
        <dbReference type="SAM" id="MobiDB-lite"/>
    </source>
</evidence>
<organism evidence="3 4">
    <name type="scientific">Prunus dulcis</name>
    <name type="common">Almond</name>
    <name type="synonym">Amygdalus dulcis</name>
    <dbReference type="NCBI Taxonomy" id="3755"/>
    <lineage>
        <taxon>Eukaryota</taxon>
        <taxon>Viridiplantae</taxon>
        <taxon>Streptophyta</taxon>
        <taxon>Embryophyta</taxon>
        <taxon>Tracheophyta</taxon>
        <taxon>Spermatophyta</taxon>
        <taxon>Magnoliopsida</taxon>
        <taxon>eudicotyledons</taxon>
        <taxon>Gunneridae</taxon>
        <taxon>Pentapetalae</taxon>
        <taxon>rosids</taxon>
        <taxon>fabids</taxon>
        <taxon>Rosales</taxon>
        <taxon>Rosaceae</taxon>
        <taxon>Amygdaloideae</taxon>
        <taxon>Amygdaleae</taxon>
        <taxon>Prunus</taxon>
    </lineage>
</organism>
<feature type="domain" description="Aminotransferase-like plant mobile" evidence="2">
    <location>
        <begin position="145"/>
        <end position="232"/>
    </location>
</feature>
<reference evidence="3 4" key="1">
    <citation type="journal article" date="2022" name="G3 (Bethesda)">
        <title>Whole-genome sequence and methylome profiling of the almond [Prunus dulcis (Mill.) D.A. Webb] cultivar 'Nonpareil'.</title>
        <authorList>
            <person name="D'Amico-Willman K.M."/>
            <person name="Ouma W.Z."/>
            <person name="Meulia T."/>
            <person name="Sideli G.M."/>
            <person name="Gradziel T.M."/>
            <person name="Fresnedo-Ramirez J."/>
        </authorList>
    </citation>
    <scope>NUCLEOTIDE SEQUENCE [LARGE SCALE GENOMIC DNA]</scope>
    <source>
        <strain evidence="3">Clone GOH B32 T37-40</strain>
    </source>
</reference>
<dbReference type="InterPro" id="IPR044824">
    <property type="entry name" value="MAIN-like"/>
</dbReference>
<keyword evidence="4" id="KW-1185">Reference proteome</keyword>
<evidence type="ECO:0000313" key="3">
    <source>
        <dbReference type="EMBL" id="KAI5318897.1"/>
    </source>
</evidence>
<feature type="domain" description="Aminotransferase-like plant mobile" evidence="2">
    <location>
        <begin position="59"/>
        <end position="134"/>
    </location>
</feature>
<protein>
    <recommendedName>
        <fullName evidence="2">Aminotransferase-like plant mobile domain-containing protein</fullName>
    </recommendedName>
</protein>
<feature type="compositionally biased region" description="Polar residues" evidence="1">
    <location>
        <begin position="1"/>
        <end position="12"/>
    </location>
</feature>
<dbReference type="EMBL" id="JAJFAZ020000007">
    <property type="protein sequence ID" value="KAI5318897.1"/>
    <property type="molecule type" value="Genomic_DNA"/>
</dbReference>
<dbReference type="Pfam" id="PF10536">
    <property type="entry name" value="PMD"/>
    <property type="match status" value="2"/>
</dbReference>
<feature type="region of interest" description="Disordered" evidence="1">
    <location>
        <begin position="1"/>
        <end position="24"/>
    </location>
</feature>
<accession>A0AAD4V763</accession>
<dbReference type="PANTHER" id="PTHR46033:SF8">
    <property type="entry name" value="PROTEIN MAINTENANCE OF MERISTEMS-LIKE"/>
    <property type="match status" value="1"/>
</dbReference>
<sequence length="258" mass="29194">MTCRGTTEASSSRPDRQRPTTSMRRHRAALRDHFEATAKVEDVAPTHDSNVEAEVEDVATTHDSNIMVSTFFERWHPKTNTFHISFGEMTITLDDVSSSLGIPVSGAAVAPLEDDNNTNFELLVNYLGVTDEEATQQLHQYNDECLAWLYGQLGRASRFKVKQIAGYMTLLEAWVYEHMHCIVVPNHDLDYLEVQPRALRWIPSRDNGTTSVDVQKYRQQLDALNDDQVCFSYMSSNFVISPFASDLTSIVSLDLQDL</sequence>